<reference evidence="2" key="1">
    <citation type="submission" date="2022-11" db="UniProtKB">
        <authorList>
            <consortium name="WormBaseParasite"/>
        </authorList>
    </citation>
    <scope>IDENTIFICATION</scope>
</reference>
<dbReference type="AlphaFoldDB" id="A0A915K884"/>
<sequence length="73" mass="8220">MQRRFDVRSDCATGTKVVPWKVLPSPKGATFGEGSTFTKGANERCAFSNGAYEKWRDCQWRNWIYAIGKGAND</sequence>
<dbReference type="Proteomes" id="UP000887565">
    <property type="component" value="Unplaced"/>
</dbReference>
<organism evidence="1 2">
    <name type="scientific">Romanomermis culicivorax</name>
    <name type="common">Nematode worm</name>
    <dbReference type="NCBI Taxonomy" id="13658"/>
    <lineage>
        <taxon>Eukaryota</taxon>
        <taxon>Metazoa</taxon>
        <taxon>Ecdysozoa</taxon>
        <taxon>Nematoda</taxon>
        <taxon>Enoplea</taxon>
        <taxon>Dorylaimia</taxon>
        <taxon>Mermithida</taxon>
        <taxon>Mermithoidea</taxon>
        <taxon>Mermithidae</taxon>
        <taxon>Romanomermis</taxon>
    </lineage>
</organism>
<evidence type="ECO:0000313" key="1">
    <source>
        <dbReference type="Proteomes" id="UP000887565"/>
    </source>
</evidence>
<dbReference type="WBParaSite" id="nRc.2.0.1.t34937-RA">
    <property type="protein sequence ID" value="nRc.2.0.1.t34937-RA"/>
    <property type="gene ID" value="nRc.2.0.1.g34937"/>
</dbReference>
<proteinExistence type="predicted"/>
<accession>A0A915K884</accession>
<keyword evidence="1" id="KW-1185">Reference proteome</keyword>
<evidence type="ECO:0000313" key="2">
    <source>
        <dbReference type="WBParaSite" id="nRc.2.0.1.t34937-RA"/>
    </source>
</evidence>
<protein>
    <submittedName>
        <fullName evidence="2">Uncharacterized protein</fullName>
    </submittedName>
</protein>
<name>A0A915K884_ROMCU</name>